<dbReference type="Proteomes" id="UP000032142">
    <property type="component" value="Unassembled WGS sequence"/>
</dbReference>
<organism evidence="1 2">
    <name type="scientific">Gossypium arboreum</name>
    <name type="common">Tree cotton</name>
    <name type="synonym">Gossypium nanking</name>
    <dbReference type="NCBI Taxonomy" id="29729"/>
    <lineage>
        <taxon>Eukaryota</taxon>
        <taxon>Viridiplantae</taxon>
        <taxon>Streptophyta</taxon>
        <taxon>Embryophyta</taxon>
        <taxon>Tracheophyta</taxon>
        <taxon>Spermatophyta</taxon>
        <taxon>Magnoliopsida</taxon>
        <taxon>eudicotyledons</taxon>
        <taxon>Gunneridae</taxon>
        <taxon>Pentapetalae</taxon>
        <taxon>rosids</taxon>
        <taxon>malvids</taxon>
        <taxon>Malvales</taxon>
        <taxon>Malvaceae</taxon>
        <taxon>Malvoideae</taxon>
        <taxon>Gossypium</taxon>
    </lineage>
</organism>
<dbReference type="EMBL" id="KN416173">
    <property type="protein sequence ID" value="KHG20601.1"/>
    <property type="molecule type" value="Genomic_DNA"/>
</dbReference>
<evidence type="ECO:0000313" key="2">
    <source>
        <dbReference type="Proteomes" id="UP000032142"/>
    </source>
</evidence>
<accession>A0A0B0PBC8</accession>
<evidence type="ECO:0000313" key="1">
    <source>
        <dbReference type="EMBL" id="KHG20601.1"/>
    </source>
</evidence>
<protein>
    <submittedName>
        <fullName evidence="1">Uncharacterized protein</fullName>
    </submittedName>
</protein>
<sequence length="26" mass="2897">MSRTLASYLILCKTLSGTVGLIFDYM</sequence>
<name>A0A0B0PBC8_GOSAR</name>
<proteinExistence type="predicted"/>
<reference evidence="2" key="1">
    <citation type="submission" date="2014-09" db="EMBL/GenBank/DDBJ databases">
        <authorList>
            <person name="Mudge J."/>
            <person name="Ramaraj T."/>
            <person name="Lindquist I.E."/>
            <person name="Bharti A.K."/>
            <person name="Sundararajan A."/>
            <person name="Cameron C.T."/>
            <person name="Woodward J.E."/>
            <person name="May G.D."/>
            <person name="Brubaker C."/>
            <person name="Broadhvest J."/>
            <person name="Wilkins T.A."/>
        </authorList>
    </citation>
    <scope>NUCLEOTIDE SEQUENCE</scope>
    <source>
        <strain evidence="2">cv. AKA8401</strain>
    </source>
</reference>
<keyword evidence="2" id="KW-1185">Reference proteome</keyword>
<gene>
    <name evidence="1" type="ORF">F383_25920</name>
</gene>
<dbReference type="AlphaFoldDB" id="A0A0B0PBC8"/>